<dbReference type="Proteomes" id="UP000000813">
    <property type="component" value="Plasmid At"/>
</dbReference>
<dbReference type="EnsemblBacteria" id="AAL46155">
    <property type="protein sequence ID" value="AAL46155"/>
    <property type="gene ID" value="Atu5468"/>
</dbReference>
<dbReference type="KEGG" id="atu:Atu5468"/>
<reference evidence="1 2" key="2">
    <citation type="journal article" date="2001" name="Science">
        <title>Genome sequence of the plant pathogen and biotechnology agent Agrobacterium tumefaciens C58.</title>
        <authorList>
            <person name="Goodner B."/>
            <person name="Hinkle G."/>
            <person name="Gattung S."/>
            <person name="Miller N."/>
            <person name="Blanchard M."/>
            <person name="Qurollo B."/>
            <person name="Goldman B.S."/>
            <person name="Cao Y."/>
            <person name="Askenazi M."/>
            <person name="Halling C."/>
            <person name="Mullin L."/>
            <person name="Houmiel K."/>
            <person name="Gordon J."/>
            <person name="Vaudin M."/>
            <person name="Iartchouk O."/>
            <person name="Epp A."/>
            <person name="Liu F."/>
            <person name="Wollam C."/>
            <person name="Allinger M."/>
            <person name="Doughty D."/>
            <person name="Scott C."/>
            <person name="Lappas C."/>
            <person name="Markelz B."/>
            <person name="Flanagan C."/>
            <person name="Crowell C."/>
            <person name="Gurson J."/>
            <person name="Lomo C."/>
            <person name="Sear C."/>
            <person name="Strub G."/>
            <person name="Cielo C."/>
            <person name="Slater S."/>
        </authorList>
    </citation>
    <scope>NUCLEOTIDE SEQUENCE [LARGE SCALE GENOMIC DNA]</scope>
    <source>
        <strain evidence="2">C58 / ATCC 33970</strain>
    </source>
</reference>
<geneLocation type="plasmid" evidence="1 2">
    <name>At</name>
</geneLocation>
<sequence>MFPDSLAFARNRVTTATWVDQSGRTAEYADDSTTMMPTALDLCFLISVVDACGLGIVRNSPFRFG</sequence>
<proteinExistence type="predicted"/>
<dbReference type="EMBL" id="AE007872">
    <property type="protein sequence ID" value="AAL46155.1"/>
    <property type="molecule type" value="Genomic_DNA"/>
</dbReference>
<dbReference type="BioCyc" id="AGRO:ATU5468-MONOMER"/>
<organism evidence="1 2">
    <name type="scientific">Agrobacterium fabrum (strain C58 / ATCC 33970)</name>
    <name type="common">Agrobacterium tumefaciens (strain C58)</name>
    <dbReference type="NCBI Taxonomy" id="176299"/>
    <lineage>
        <taxon>Bacteria</taxon>
        <taxon>Pseudomonadati</taxon>
        <taxon>Pseudomonadota</taxon>
        <taxon>Alphaproteobacteria</taxon>
        <taxon>Hyphomicrobiales</taxon>
        <taxon>Rhizobiaceae</taxon>
        <taxon>Rhizobium/Agrobacterium group</taxon>
        <taxon>Agrobacterium</taxon>
        <taxon>Agrobacterium tumefaciens complex</taxon>
    </lineage>
</organism>
<evidence type="ECO:0000313" key="2">
    <source>
        <dbReference type="Proteomes" id="UP000000813"/>
    </source>
</evidence>
<dbReference type="AlphaFoldDB" id="Q8UJK8"/>
<accession>Q8UJK8</accession>
<keyword evidence="2" id="KW-1185">Reference proteome</keyword>
<dbReference type="PIR" id="AE3217">
    <property type="entry name" value="AE3217"/>
</dbReference>
<gene>
    <name evidence="1" type="ordered locus">Atu5468</name>
</gene>
<protein>
    <submittedName>
        <fullName evidence="1">Uncharacterized protein</fullName>
    </submittedName>
</protein>
<reference evidence="1 2" key="1">
    <citation type="journal article" date="2001" name="Science">
        <title>The genome of the natural genetic engineer Agrobacterium tumefaciens C58.</title>
        <authorList>
            <person name="Wood D.W."/>
            <person name="Setubal J.C."/>
            <person name="Kaul R."/>
            <person name="Monks D.E."/>
            <person name="Kitajima J.P."/>
            <person name="Okura V.K."/>
            <person name="Zhou Y."/>
            <person name="Chen L."/>
            <person name="Wood G.E."/>
            <person name="Almeida N.F.Jr."/>
            <person name="Woo L."/>
            <person name="Chen Y."/>
            <person name="Paulsen I.T."/>
            <person name="Eisen J.A."/>
            <person name="Karp P.D."/>
            <person name="Bovee D.Sr."/>
            <person name="Chapman P."/>
            <person name="Clendenning J."/>
            <person name="Deatherage G."/>
            <person name="Gillet W."/>
            <person name="Grant C."/>
            <person name="Kutyavin T."/>
            <person name="Levy R."/>
            <person name="Li M.J."/>
            <person name="McClelland E."/>
            <person name="Palmieri A."/>
            <person name="Raymond C."/>
            <person name="Rouse G."/>
            <person name="Saenphimmachak C."/>
            <person name="Wu Z."/>
            <person name="Romero P."/>
            <person name="Gordon D."/>
            <person name="Zhang S."/>
            <person name="Yoo H."/>
            <person name="Tao Y."/>
            <person name="Biddle P."/>
            <person name="Jung M."/>
            <person name="Krespan W."/>
            <person name="Perry M."/>
            <person name="Gordon-Kamm B."/>
            <person name="Liao L."/>
            <person name="Kim S."/>
            <person name="Hendrick C."/>
            <person name="Zhao Z.Y."/>
            <person name="Dolan M."/>
            <person name="Chumley F."/>
            <person name="Tingey S.V."/>
            <person name="Tomb J.F."/>
            <person name="Gordon M.P."/>
            <person name="Olson M.V."/>
            <person name="Nester E.W."/>
        </authorList>
    </citation>
    <scope>NUCLEOTIDE SEQUENCE [LARGE SCALE GENOMIC DNA]</scope>
    <source>
        <strain evidence="2">C58 / ATCC 33970</strain>
    </source>
</reference>
<dbReference type="HOGENOM" id="CLU_2839937_0_0_5"/>
<name>Q8UJK8_AGRFC</name>
<evidence type="ECO:0000313" key="1">
    <source>
        <dbReference type="EMBL" id="AAL46155.1"/>
    </source>
</evidence>
<keyword evidence="1" id="KW-0614">Plasmid</keyword>